<sequence length="152" mass="17259">MLTKEVSYFRGTIVEWKGSRSIGVQGARSAIPIGTTRTGQYAPVRTSTPVDRCMDRSQPGGTTPAVGQYQLREKKERKKEKKRDNLEIQRRSPSAKSIVRGEKKPWEGFAKRISFNDREEKKTTFLLPRVGFSLRLRGNVSSPHARRRNASP</sequence>
<dbReference type="Proteomes" id="UP000287651">
    <property type="component" value="Unassembled WGS sequence"/>
</dbReference>
<gene>
    <name evidence="2" type="ORF">B296_00019501</name>
</gene>
<accession>A0A427A421</accession>
<comment type="caution">
    <text evidence="2">The sequence shown here is derived from an EMBL/GenBank/DDBJ whole genome shotgun (WGS) entry which is preliminary data.</text>
</comment>
<feature type="region of interest" description="Disordered" evidence="1">
    <location>
        <begin position="39"/>
        <end position="103"/>
    </location>
</feature>
<evidence type="ECO:0000313" key="3">
    <source>
        <dbReference type="Proteomes" id="UP000287651"/>
    </source>
</evidence>
<name>A0A427A421_ENSVE</name>
<organism evidence="2 3">
    <name type="scientific">Ensete ventricosum</name>
    <name type="common">Abyssinian banana</name>
    <name type="synonym">Musa ensete</name>
    <dbReference type="NCBI Taxonomy" id="4639"/>
    <lineage>
        <taxon>Eukaryota</taxon>
        <taxon>Viridiplantae</taxon>
        <taxon>Streptophyta</taxon>
        <taxon>Embryophyta</taxon>
        <taxon>Tracheophyta</taxon>
        <taxon>Spermatophyta</taxon>
        <taxon>Magnoliopsida</taxon>
        <taxon>Liliopsida</taxon>
        <taxon>Zingiberales</taxon>
        <taxon>Musaceae</taxon>
        <taxon>Ensete</taxon>
    </lineage>
</organism>
<feature type="compositionally biased region" description="Polar residues" evidence="1">
    <location>
        <begin position="39"/>
        <end position="49"/>
    </location>
</feature>
<dbReference type="EMBL" id="AMZH03003853">
    <property type="protein sequence ID" value="RRT70962.1"/>
    <property type="molecule type" value="Genomic_DNA"/>
</dbReference>
<reference evidence="2 3" key="1">
    <citation type="journal article" date="2014" name="Agronomy (Basel)">
        <title>A Draft Genome Sequence for Ensete ventricosum, the Drought-Tolerant Tree Against Hunger.</title>
        <authorList>
            <person name="Harrison J."/>
            <person name="Moore K.A."/>
            <person name="Paszkiewicz K."/>
            <person name="Jones T."/>
            <person name="Grant M."/>
            <person name="Ambacheew D."/>
            <person name="Muzemil S."/>
            <person name="Studholme D.J."/>
        </authorList>
    </citation>
    <scope>NUCLEOTIDE SEQUENCE [LARGE SCALE GENOMIC DNA]</scope>
</reference>
<evidence type="ECO:0000256" key="1">
    <source>
        <dbReference type="SAM" id="MobiDB-lite"/>
    </source>
</evidence>
<evidence type="ECO:0000313" key="2">
    <source>
        <dbReference type="EMBL" id="RRT70962.1"/>
    </source>
</evidence>
<protein>
    <submittedName>
        <fullName evidence="2">Uncharacterized protein</fullName>
    </submittedName>
</protein>
<dbReference type="AlphaFoldDB" id="A0A427A421"/>
<proteinExistence type="predicted"/>